<evidence type="ECO:0000313" key="2">
    <source>
        <dbReference type="EMBL" id="BBZ60142.1"/>
    </source>
</evidence>
<dbReference type="RefSeq" id="WP_083045094.1">
    <property type="nucleotide sequence ID" value="NZ_AP022617.1"/>
</dbReference>
<feature type="region of interest" description="Disordered" evidence="1">
    <location>
        <begin position="1"/>
        <end position="68"/>
    </location>
</feature>
<feature type="compositionally biased region" description="Acidic residues" evidence="1">
    <location>
        <begin position="9"/>
        <end position="18"/>
    </location>
</feature>
<sequence length="164" mass="17782">MTDTADQFDPPEVDDTEVGDPAAAASSGDSANASPEQTAEPEPDDDQDDNPNRREARYRLQLREVQAERDQLRGTVEALQRAEVERIAGQQLQKPQAIWAADVKLAGLLDEDGRVDPAKVTEAADVASQALGLAPVRRAPRPDRSQGRDRTAPVGDAWEQAFKG</sequence>
<protein>
    <recommendedName>
        <fullName evidence="4">Scaffolding protein</fullName>
    </recommendedName>
</protein>
<dbReference type="EMBL" id="AP022617">
    <property type="protein sequence ID" value="BBZ60142.1"/>
    <property type="molecule type" value="Genomic_DNA"/>
</dbReference>
<evidence type="ECO:0000313" key="3">
    <source>
        <dbReference type="Proteomes" id="UP000466039"/>
    </source>
</evidence>
<evidence type="ECO:0008006" key="4">
    <source>
        <dbReference type="Google" id="ProtNLM"/>
    </source>
</evidence>
<keyword evidence="3" id="KW-1185">Reference proteome</keyword>
<feature type="compositionally biased region" description="Basic and acidic residues" evidence="1">
    <location>
        <begin position="50"/>
        <end position="68"/>
    </location>
</feature>
<name>A0AAD1MYQ5_MYCMB</name>
<accession>A0AAD1MYQ5</accession>
<evidence type="ECO:0000256" key="1">
    <source>
        <dbReference type="SAM" id="MobiDB-lite"/>
    </source>
</evidence>
<feature type="region of interest" description="Disordered" evidence="1">
    <location>
        <begin position="135"/>
        <end position="164"/>
    </location>
</feature>
<feature type="compositionally biased region" description="Basic and acidic residues" evidence="1">
    <location>
        <begin position="140"/>
        <end position="151"/>
    </location>
</feature>
<proteinExistence type="predicted"/>
<reference evidence="2 3" key="1">
    <citation type="journal article" date="2019" name="Emerg. Microbes Infect.">
        <title>Comprehensive subspecies identification of 175 nontuberculous mycobacteria species based on 7547 genomic profiles.</title>
        <authorList>
            <person name="Matsumoto Y."/>
            <person name="Kinjo T."/>
            <person name="Motooka D."/>
            <person name="Nabeya D."/>
            <person name="Jung N."/>
            <person name="Uechi K."/>
            <person name="Horii T."/>
            <person name="Iida T."/>
            <person name="Fujita J."/>
            <person name="Nakamura S."/>
        </authorList>
    </citation>
    <scope>NUCLEOTIDE SEQUENCE [LARGE SCALE GENOMIC DNA]</scope>
    <source>
        <strain evidence="2 3">JCM 15658</strain>
    </source>
</reference>
<organism evidence="2 3">
    <name type="scientific">Mycolicibacterium monacense</name>
    <name type="common">Mycobacterium monacense</name>
    <dbReference type="NCBI Taxonomy" id="85693"/>
    <lineage>
        <taxon>Bacteria</taxon>
        <taxon>Bacillati</taxon>
        <taxon>Actinomycetota</taxon>
        <taxon>Actinomycetes</taxon>
        <taxon>Mycobacteriales</taxon>
        <taxon>Mycobacteriaceae</taxon>
        <taxon>Mycolicibacterium</taxon>
    </lineage>
</organism>
<dbReference type="AlphaFoldDB" id="A0AAD1MYQ5"/>
<gene>
    <name evidence="2" type="ORF">MMON_14430</name>
</gene>
<dbReference type="Proteomes" id="UP000466039">
    <property type="component" value="Chromosome"/>
</dbReference>
<feature type="compositionally biased region" description="Acidic residues" evidence="1">
    <location>
        <begin position="39"/>
        <end position="49"/>
    </location>
</feature>
<feature type="compositionally biased region" description="Low complexity" evidence="1">
    <location>
        <begin position="19"/>
        <end position="38"/>
    </location>
</feature>